<dbReference type="InterPro" id="IPR024395">
    <property type="entry name" value="CLASP_N_dom"/>
</dbReference>
<keyword evidence="5" id="KW-0493">Microtubule</keyword>
<evidence type="ECO:0000256" key="7">
    <source>
        <dbReference type="ARBA" id="ARBA00022776"/>
    </source>
</evidence>
<keyword evidence="3" id="KW-0963">Cytoplasm</keyword>
<sequence>MDGPPPQEEDFSTLSISDRLAHKNWKARVNGYEALIKTFQTTASDTDPAFKPYINNGDLLKKIATDSNAVAQEKGVECLVALVKFSGESSAKTREVVLPALVDKCFGSTRAGTKTQAVELALQYVEVGNGAAGVVADILPGLGAKQPKTVAGCVVALKEIIRLFGTTVAPPAPILKALPKIFAHTDKTVRAEGTLLTQALYQNLGPGIEPWLADLKPVQVKELKESFEGMEKDGKGKGSLKAERLTRAHAREVEAAGGEEDGGEAADEEPEEPELPDPHAMAEPVDIVPKIASTFKPGLASSKWKDRKEVLDDLLTLVNNTPRIKDASELGEVARSLAVCVQKDANINCVIVAAGCMEGLAKGMRAPFGRFRESVVSPMLERLKERKANVTDAIGAALDAVFATTALPDILPDILSAIVNKNPQVKENSLKFLNRCLSTSATAIPPPQVKSLTDPISHLLEDGFAGARDEAAAVLGTLMKMIGERPLNALMDSLADVRKVKVKEAYESATVKCKSAAPKAAPPAAKAPPGKKTTAKKEAASVEIDEEAPKKPTAKPPARLAAKKSGGPAAGASAPPAAPAVKKLPPGAAPSKAAKGGAVPAPGGLDTFKYKHTPEDAEALAAELIPSNLATDLADANWKTRLAALEEMTVWVEGIAGEVDAEVLIRALAKKGWSEKNFQVSSKIYGIFNILAENSPSFGRSCVALCVAHLSEKLGDMKLKKPAGETLLLFSEKTSLQFVLNQAYDPLSKQKAPKVLADAVAWIDSALVDFGITGVGLRGLIEFLKTALQNSNAAVRTSATKTLVTVKLFAGSSIKDFLEDLNPQLLATITTEFDKAEGKPAPEPTRTCIDLANVAASSAPAGKAPAGGADPLDDLFPRVEIDGLLKGTTVLADAGSDAWKTKKEALETLQAILDQGSNKRLKPQMGDIGQVLKARVTDTNKAVQTLALDVVARIATGMGKPFEKHTRFFALPVATVLADQKAPIRAAAIQTLTAIATACEGVDSMVPGLTTALESTNPTQKASLLSWIRDWFGEHPPSSSLDLKDWAGSVVSCLDDRNAEARKAAQAVLPTVVMCAGFDHVMHQTASLKPASRATAVPLIQAARANAQANAPTPAAAPTKTSKRPPVISVPAAASSPPESPVDAPSPVVKAASAKATGVRRKLPAGTASRPESRAEDVARGAGKPGLGASKQGGAASNSARAAQSPVASNLPFLGMNIEAKKARLGKDANRWINDAGPTRKDLAELLQHQMETHVSKDLIARLFSHDHNAVNDYVSGLVTMADFYSSAQAEDSAFGPPEDVRAAALANFDLALKYISIKAHEPQSNLISKGLDVVDAVVGFLSSVDYHLTDAEAICFIPTMVYKLGDAREPVRVRIQNIIHSLPKVYAYSRVFHLLLEHGLKSKVSKTRQGALDEMAGLLKRSGMGACEPTKAFPILASMISDKDPQVRKSALTAISEGYSLVGEKVWAYVGPLSPKDKTQLEERLRRVAGPSSLDAHKDAPAPPSQITRLQANANGPRPRSPSAASITSRIGGIPRPGSPSVTVSKLARPASPVTMRAPSPAPSNARAPSPARGSRLPGPSSLAAPLSPVGIGRPKSMLPSRLGAPKARPKFSAIPPNGPSQAEAAGGQRFGMKPKQSQLEEEDDNRANIHINGADDDAPLNGRPDDITVTISSILSSDPLRSVDALKKVQKILVLKPEDGMLSPQYQELAEHTEGL</sequence>
<dbReference type="SUPFAM" id="SSF48371">
    <property type="entry name" value="ARM repeat"/>
    <property type="match status" value="2"/>
</dbReference>
<dbReference type="InterPro" id="IPR016024">
    <property type="entry name" value="ARM-type_fold"/>
</dbReference>
<dbReference type="Gene3D" id="1.25.10.10">
    <property type="entry name" value="Leucine-rich Repeat Variant"/>
    <property type="match status" value="5"/>
</dbReference>
<dbReference type="STRING" id="436010.A0A166JD41"/>
<dbReference type="GO" id="GO:0005881">
    <property type="term" value="C:cytoplasmic microtubule"/>
    <property type="evidence" value="ECO:0007669"/>
    <property type="project" value="UniProtKB-ARBA"/>
</dbReference>
<feature type="repeat" description="HEAT" evidence="10">
    <location>
        <begin position="1433"/>
        <end position="1467"/>
    </location>
</feature>
<keyword evidence="7" id="KW-0131">Cell cycle</keyword>
<feature type="non-terminal residue" evidence="13">
    <location>
        <position position="1718"/>
    </location>
</feature>
<dbReference type="PROSITE" id="PS50077">
    <property type="entry name" value="HEAT_REPEAT"/>
    <property type="match status" value="1"/>
</dbReference>
<dbReference type="EMBL" id="KV417552">
    <property type="protein sequence ID" value="KZP20738.1"/>
    <property type="molecule type" value="Genomic_DNA"/>
</dbReference>
<dbReference type="GO" id="GO:0044732">
    <property type="term" value="C:mitotic spindle pole body"/>
    <property type="evidence" value="ECO:0007669"/>
    <property type="project" value="UniProtKB-ARBA"/>
</dbReference>
<evidence type="ECO:0000313" key="13">
    <source>
        <dbReference type="EMBL" id="KZP20738.1"/>
    </source>
</evidence>
<dbReference type="PANTHER" id="PTHR12609">
    <property type="entry name" value="MICROTUBULE ASSOCIATED PROTEIN XMAP215"/>
    <property type="match status" value="1"/>
</dbReference>
<dbReference type="GO" id="GO:0051315">
    <property type="term" value="P:attachment of mitotic spindle microtubules to kinetochore"/>
    <property type="evidence" value="ECO:0007669"/>
    <property type="project" value="UniProtKB-ARBA"/>
</dbReference>
<evidence type="ECO:0000256" key="6">
    <source>
        <dbReference type="ARBA" id="ARBA00022737"/>
    </source>
</evidence>
<dbReference type="OrthoDB" id="205662at2759"/>
<feature type="region of interest" description="Disordered" evidence="11">
    <location>
        <begin position="1490"/>
        <end position="1644"/>
    </location>
</feature>
<feature type="domain" description="TOG" evidence="12">
    <location>
        <begin position="280"/>
        <end position="515"/>
    </location>
</feature>
<evidence type="ECO:0000256" key="9">
    <source>
        <dbReference type="ARBA" id="ARBA00025722"/>
    </source>
</evidence>
<keyword evidence="4" id="KW-0132">Cell division</keyword>
<dbReference type="GO" id="GO:0051010">
    <property type="term" value="F:microtubule plus-end binding"/>
    <property type="evidence" value="ECO:0007669"/>
    <property type="project" value="InterPro"/>
</dbReference>
<dbReference type="GO" id="GO:0000022">
    <property type="term" value="P:mitotic spindle elongation"/>
    <property type="evidence" value="ECO:0007669"/>
    <property type="project" value="UniProtKB-ARBA"/>
</dbReference>
<dbReference type="InterPro" id="IPR048491">
    <property type="entry name" value="XMAP215_CLASP_TOG"/>
</dbReference>
<protein>
    <submittedName>
        <fullName evidence="13">ARM repeat-containing protein</fullName>
    </submittedName>
</protein>
<dbReference type="GO" id="GO:0061863">
    <property type="term" value="F:microtubule plus end polymerase"/>
    <property type="evidence" value="ECO:0007669"/>
    <property type="project" value="InterPro"/>
</dbReference>
<dbReference type="InterPro" id="IPR011989">
    <property type="entry name" value="ARM-like"/>
</dbReference>
<evidence type="ECO:0000313" key="14">
    <source>
        <dbReference type="Proteomes" id="UP000076532"/>
    </source>
</evidence>
<feature type="domain" description="TOG" evidence="12">
    <location>
        <begin position="1242"/>
        <end position="1495"/>
    </location>
</feature>
<proteinExistence type="inferred from homology"/>
<dbReference type="GO" id="GO:1990498">
    <property type="term" value="C:mitotic spindle microtubule"/>
    <property type="evidence" value="ECO:0007669"/>
    <property type="project" value="UniProtKB-ARBA"/>
</dbReference>
<feature type="compositionally biased region" description="Low complexity" evidence="11">
    <location>
        <begin position="556"/>
        <end position="600"/>
    </location>
</feature>
<reference evidence="13 14" key="1">
    <citation type="journal article" date="2016" name="Mol. Biol. Evol.">
        <title>Comparative Genomics of Early-Diverging Mushroom-Forming Fungi Provides Insights into the Origins of Lignocellulose Decay Capabilities.</title>
        <authorList>
            <person name="Nagy L.G."/>
            <person name="Riley R."/>
            <person name="Tritt A."/>
            <person name="Adam C."/>
            <person name="Daum C."/>
            <person name="Floudas D."/>
            <person name="Sun H."/>
            <person name="Yadav J.S."/>
            <person name="Pangilinan J."/>
            <person name="Larsson K.H."/>
            <person name="Matsuura K."/>
            <person name="Barry K."/>
            <person name="Labutti K."/>
            <person name="Kuo R."/>
            <person name="Ohm R.A."/>
            <person name="Bhattacharya S.S."/>
            <person name="Shirouzu T."/>
            <person name="Yoshinaga Y."/>
            <person name="Martin F.M."/>
            <person name="Grigoriev I.V."/>
            <person name="Hibbett D.S."/>
        </authorList>
    </citation>
    <scope>NUCLEOTIDE SEQUENCE [LARGE SCALE GENOMIC DNA]</scope>
    <source>
        <strain evidence="13 14">CBS 109695</strain>
    </source>
</reference>
<evidence type="ECO:0000256" key="11">
    <source>
        <dbReference type="SAM" id="MobiDB-lite"/>
    </source>
</evidence>
<evidence type="ECO:0000256" key="1">
    <source>
        <dbReference type="ARBA" id="ARBA00004186"/>
    </source>
</evidence>
<dbReference type="FunFam" id="1.25.10.10:FF:000068">
    <property type="entry name" value="cytoskeleton-associated protein 5 isoform X1"/>
    <property type="match status" value="1"/>
</dbReference>
<feature type="compositionally biased region" description="Acidic residues" evidence="11">
    <location>
        <begin position="257"/>
        <end position="275"/>
    </location>
</feature>
<dbReference type="FunFam" id="1.25.10.10:FF:000063">
    <property type="entry name" value="Putative cytoskeleton-associated protein 5"/>
    <property type="match status" value="1"/>
</dbReference>
<evidence type="ECO:0000256" key="8">
    <source>
        <dbReference type="ARBA" id="ARBA00023212"/>
    </source>
</evidence>
<feature type="compositionally biased region" description="Low complexity" evidence="11">
    <location>
        <begin position="1108"/>
        <end position="1149"/>
    </location>
</feature>
<dbReference type="Pfam" id="PF21041">
    <property type="entry name" value="XMAP215_CLASP_TOG"/>
    <property type="match status" value="2"/>
</dbReference>
<evidence type="ECO:0000256" key="4">
    <source>
        <dbReference type="ARBA" id="ARBA00022618"/>
    </source>
</evidence>
<dbReference type="GO" id="GO:1990571">
    <property type="term" value="P:meiotic centromere clustering"/>
    <property type="evidence" value="ECO:0007669"/>
    <property type="project" value="UniProtKB-ARBA"/>
</dbReference>
<feature type="compositionally biased region" description="Polar residues" evidence="11">
    <location>
        <begin position="1506"/>
        <end position="1515"/>
    </location>
</feature>
<name>A0A166JD41_9AGAM</name>
<keyword evidence="14" id="KW-1185">Reference proteome</keyword>
<dbReference type="Pfam" id="PF12348">
    <property type="entry name" value="CLASP_N"/>
    <property type="match status" value="1"/>
</dbReference>
<evidence type="ECO:0000259" key="12">
    <source>
        <dbReference type="SMART" id="SM01349"/>
    </source>
</evidence>
<dbReference type="GO" id="GO:0046785">
    <property type="term" value="P:microtubule polymerization"/>
    <property type="evidence" value="ECO:0007669"/>
    <property type="project" value="InterPro"/>
</dbReference>
<dbReference type="GO" id="GO:0099070">
    <property type="term" value="C:static microtubule bundle"/>
    <property type="evidence" value="ECO:0007669"/>
    <property type="project" value="UniProtKB-ARBA"/>
</dbReference>
<dbReference type="InterPro" id="IPR021133">
    <property type="entry name" value="HEAT_type_2"/>
</dbReference>
<evidence type="ECO:0000256" key="5">
    <source>
        <dbReference type="ARBA" id="ARBA00022701"/>
    </source>
</evidence>
<dbReference type="GO" id="GO:0051301">
    <property type="term" value="P:cell division"/>
    <property type="evidence" value="ECO:0007669"/>
    <property type="project" value="UniProtKB-KW"/>
</dbReference>
<feature type="region of interest" description="Disordered" evidence="11">
    <location>
        <begin position="252"/>
        <end position="280"/>
    </location>
</feature>
<keyword evidence="6" id="KW-0677">Repeat</keyword>
<feature type="region of interest" description="Disordered" evidence="11">
    <location>
        <begin position="512"/>
        <end position="600"/>
    </location>
</feature>
<dbReference type="FunFam" id="1.25.10.10:FF:000019">
    <property type="entry name" value="Cytoskeleton-associated protein 5"/>
    <property type="match status" value="1"/>
</dbReference>
<dbReference type="SMART" id="SM01349">
    <property type="entry name" value="TOG"/>
    <property type="match status" value="5"/>
</dbReference>
<comment type="subcellular location">
    <subcellularLocation>
        <location evidence="1">Cytoplasm</location>
        <location evidence="1">Cytoskeleton</location>
        <location evidence="1">Spindle</location>
    </subcellularLocation>
</comment>
<gene>
    <name evidence="13" type="ORF">FIBSPDRAFT_861174</name>
</gene>
<accession>A0A166JD41</accession>
<evidence type="ECO:0000256" key="2">
    <source>
        <dbReference type="ARBA" id="ARBA00009549"/>
    </source>
</evidence>
<dbReference type="InterPro" id="IPR045110">
    <property type="entry name" value="XMAP215"/>
</dbReference>
<feature type="compositionally biased region" description="Low complexity" evidence="11">
    <location>
        <begin position="1558"/>
        <end position="1590"/>
    </location>
</feature>
<evidence type="ECO:0000256" key="10">
    <source>
        <dbReference type="PROSITE-ProRule" id="PRU00103"/>
    </source>
</evidence>
<comment type="similarity">
    <text evidence="2">Belongs to the CLASP family.</text>
</comment>
<dbReference type="InterPro" id="IPR034085">
    <property type="entry name" value="TOG"/>
</dbReference>
<evidence type="ECO:0000256" key="3">
    <source>
        <dbReference type="ARBA" id="ARBA00022490"/>
    </source>
</evidence>
<dbReference type="GO" id="GO:0030951">
    <property type="term" value="P:establishment or maintenance of microtubule cytoskeleton polarity"/>
    <property type="evidence" value="ECO:0007669"/>
    <property type="project" value="InterPro"/>
</dbReference>
<feature type="region of interest" description="Disordered" evidence="11">
    <location>
        <begin position="1108"/>
        <end position="1203"/>
    </location>
</feature>
<feature type="domain" description="TOG" evidence="12">
    <location>
        <begin position="2"/>
        <end position="236"/>
    </location>
</feature>
<feature type="domain" description="TOG" evidence="12">
    <location>
        <begin position="609"/>
        <end position="842"/>
    </location>
</feature>
<keyword evidence="8" id="KW-0206">Cytoskeleton</keyword>
<keyword evidence="7" id="KW-0498">Mitosis</keyword>
<dbReference type="Proteomes" id="UP000076532">
    <property type="component" value="Unassembled WGS sequence"/>
</dbReference>
<feature type="compositionally biased region" description="Low complexity" evidence="11">
    <location>
        <begin position="512"/>
        <end position="532"/>
    </location>
</feature>
<feature type="domain" description="TOG" evidence="12">
    <location>
        <begin position="874"/>
        <end position="1109"/>
    </location>
</feature>
<comment type="similarity">
    <text evidence="9">Belongs to the TOG/XMAP215 family.</text>
</comment>
<organism evidence="13 14">
    <name type="scientific">Athelia psychrophila</name>
    <dbReference type="NCBI Taxonomy" id="1759441"/>
    <lineage>
        <taxon>Eukaryota</taxon>
        <taxon>Fungi</taxon>
        <taxon>Dikarya</taxon>
        <taxon>Basidiomycota</taxon>
        <taxon>Agaricomycotina</taxon>
        <taxon>Agaricomycetes</taxon>
        <taxon>Agaricomycetidae</taxon>
        <taxon>Atheliales</taxon>
        <taxon>Atheliaceae</taxon>
        <taxon>Athelia</taxon>
    </lineage>
</organism>